<sequence>MTSKQPKKSNKKKTPVKKASVKKASAQKAPAKKTPAKKASGLKTKGLVAAVDPIRLSEKVSETKEQFANAEKFMKVMAEQTAVIRANDVKSLPLRKKMLAWFKISK</sequence>
<evidence type="ECO:0000313" key="10">
    <source>
        <dbReference type="EMBL" id="CAB4213206.1"/>
    </source>
</evidence>
<proteinExistence type="predicted"/>
<dbReference type="EMBL" id="LR797305">
    <property type="protein sequence ID" value="CAB4200764.1"/>
    <property type="molecule type" value="Genomic_DNA"/>
</dbReference>
<evidence type="ECO:0000313" key="7">
    <source>
        <dbReference type="EMBL" id="CAB4178317.1"/>
    </source>
</evidence>
<dbReference type="EMBL" id="LR796961">
    <property type="protein sequence ID" value="CAB4178317.1"/>
    <property type="molecule type" value="Genomic_DNA"/>
</dbReference>
<feature type="compositionally biased region" description="Basic residues" evidence="1">
    <location>
        <begin position="1"/>
        <end position="21"/>
    </location>
</feature>
<evidence type="ECO:0000313" key="9">
    <source>
        <dbReference type="EMBL" id="CAB4200764.1"/>
    </source>
</evidence>
<evidence type="ECO:0000313" key="8">
    <source>
        <dbReference type="EMBL" id="CAB4191757.1"/>
    </source>
</evidence>
<reference evidence="4" key="1">
    <citation type="submission" date="2020-04" db="EMBL/GenBank/DDBJ databases">
        <authorList>
            <person name="Chiriac C."/>
            <person name="Salcher M."/>
            <person name="Ghai R."/>
            <person name="Kavagutti S V."/>
        </authorList>
    </citation>
    <scope>NUCLEOTIDE SEQUENCE</scope>
</reference>
<dbReference type="EMBL" id="LR798395">
    <property type="protein sequence ID" value="CAB5228735.1"/>
    <property type="molecule type" value="Genomic_DNA"/>
</dbReference>
<evidence type="ECO:0000313" key="11">
    <source>
        <dbReference type="EMBL" id="CAB4217984.1"/>
    </source>
</evidence>
<gene>
    <name evidence="7" type="ORF">UFOVP1002_68</name>
    <name evidence="8" type="ORF">UFOVP1217_127</name>
    <name evidence="9" type="ORF">UFOVP1343_111</name>
    <name evidence="10" type="ORF">UFOVP1438_160</name>
    <name evidence="13" type="ORF">UFOVP1541_25</name>
    <name evidence="11" type="ORF">UFOVP1592_156</name>
    <name evidence="2" type="ORF">UFOVP465_17</name>
    <name evidence="3" type="ORF">UFOVP666_63</name>
    <name evidence="4" type="ORF">UFOVP727_140</name>
    <name evidence="12" type="ORF">UFOVP741_143</name>
    <name evidence="5" type="ORF">UFOVP819_91</name>
    <name evidence="6" type="ORF">UFOVP926_181</name>
</gene>
<dbReference type="EMBL" id="LR797395">
    <property type="protein sequence ID" value="CAB4213206.1"/>
    <property type="molecule type" value="Genomic_DNA"/>
</dbReference>
<evidence type="ECO:0000256" key="1">
    <source>
        <dbReference type="SAM" id="MobiDB-lite"/>
    </source>
</evidence>
<dbReference type="EMBL" id="LR798341">
    <property type="protein sequence ID" value="CAB5225218.1"/>
    <property type="molecule type" value="Genomic_DNA"/>
</dbReference>
<evidence type="ECO:0000313" key="2">
    <source>
        <dbReference type="EMBL" id="CAB4145042.1"/>
    </source>
</evidence>
<accession>A0A6J5NTI2</accession>
<feature type="region of interest" description="Disordered" evidence="1">
    <location>
        <begin position="1"/>
        <end position="42"/>
    </location>
</feature>
<evidence type="ECO:0000313" key="12">
    <source>
        <dbReference type="EMBL" id="CAB5225218.1"/>
    </source>
</evidence>
<organism evidence="4">
    <name type="scientific">uncultured Caudovirales phage</name>
    <dbReference type="NCBI Taxonomy" id="2100421"/>
    <lineage>
        <taxon>Viruses</taxon>
        <taxon>Duplodnaviria</taxon>
        <taxon>Heunggongvirae</taxon>
        <taxon>Uroviricota</taxon>
        <taxon>Caudoviricetes</taxon>
        <taxon>Peduoviridae</taxon>
        <taxon>Maltschvirus</taxon>
        <taxon>Maltschvirus maltsch</taxon>
    </lineage>
</organism>
<name>A0A6J5NTI2_9CAUD</name>
<evidence type="ECO:0000313" key="5">
    <source>
        <dbReference type="EMBL" id="CAB4164751.1"/>
    </source>
</evidence>
<dbReference type="EMBL" id="LR796878">
    <property type="protein sequence ID" value="CAB4172338.1"/>
    <property type="molecule type" value="Genomic_DNA"/>
</dbReference>
<dbReference type="EMBL" id="LR796698">
    <property type="protein sequence ID" value="CAB4160355.1"/>
    <property type="molecule type" value="Genomic_DNA"/>
</dbReference>
<dbReference type="EMBL" id="LR796443">
    <property type="protein sequence ID" value="CAB4145042.1"/>
    <property type="molecule type" value="Genomic_DNA"/>
</dbReference>
<evidence type="ECO:0000313" key="13">
    <source>
        <dbReference type="EMBL" id="CAB5228735.1"/>
    </source>
</evidence>
<dbReference type="EMBL" id="LR796644">
    <property type="protein sequence ID" value="CAB4156429.1"/>
    <property type="molecule type" value="Genomic_DNA"/>
</dbReference>
<evidence type="ECO:0000313" key="6">
    <source>
        <dbReference type="EMBL" id="CAB4172338.1"/>
    </source>
</evidence>
<protein>
    <submittedName>
        <fullName evidence="4">Uncharacterized protein</fullName>
    </submittedName>
</protein>
<dbReference type="EMBL" id="LR796762">
    <property type="protein sequence ID" value="CAB4164751.1"/>
    <property type="molecule type" value="Genomic_DNA"/>
</dbReference>
<evidence type="ECO:0000313" key="3">
    <source>
        <dbReference type="EMBL" id="CAB4156429.1"/>
    </source>
</evidence>
<dbReference type="EMBL" id="LR797452">
    <property type="protein sequence ID" value="CAB4217984.1"/>
    <property type="molecule type" value="Genomic_DNA"/>
</dbReference>
<dbReference type="EMBL" id="LR797177">
    <property type="protein sequence ID" value="CAB4191757.1"/>
    <property type="molecule type" value="Genomic_DNA"/>
</dbReference>
<evidence type="ECO:0000313" key="4">
    <source>
        <dbReference type="EMBL" id="CAB4160355.1"/>
    </source>
</evidence>